<dbReference type="InterPro" id="IPR003658">
    <property type="entry name" value="Anti-sigma_ant"/>
</dbReference>
<evidence type="ECO:0000259" key="3">
    <source>
        <dbReference type="PROSITE" id="PS50801"/>
    </source>
</evidence>
<dbReference type="SUPFAM" id="SSF52091">
    <property type="entry name" value="SpoIIaa-like"/>
    <property type="match status" value="1"/>
</dbReference>
<accession>A0ABU1JL87</accession>
<keyword evidence="5" id="KW-1185">Reference proteome</keyword>
<dbReference type="PROSITE" id="PS50801">
    <property type="entry name" value="STAS"/>
    <property type="match status" value="1"/>
</dbReference>
<dbReference type="InterPro" id="IPR002645">
    <property type="entry name" value="STAS_dom"/>
</dbReference>
<proteinExistence type="inferred from homology"/>
<feature type="domain" description="STAS" evidence="3">
    <location>
        <begin position="2"/>
        <end position="108"/>
    </location>
</feature>
<dbReference type="PANTHER" id="PTHR33495">
    <property type="entry name" value="ANTI-SIGMA FACTOR ANTAGONIST TM_1081-RELATED-RELATED"/>
    <property type="match status" value="1"/>
</dbReference>
<dbReference type="Gene3D" id="3.30.750.24">
    <property type="entry name" value="STAS domain"/>
    <property type="match status" value="1"/>
</dbReference>
<dbReference type="InterPro" id="IPR036513">
    <property type="entry name" value="STAS_dom_sf"/>
</dbReference>
<evidence type="ECO:0000313" key="4">
    <source>
        <dbReference type="EMBL" id="MDR6289387.1"/>
    </source>
</evidence>
<dbReference type="EMBL" id="JAVDPW010000003">
    <property type="protein sequence ID" value="MDR6289387.1"/>
    <property type="molecule type" value="Genomic_DNA"/>
</dbReference>
<dbReference type="Pfam" id="PF01740">
    <property type="entry name" value="STAS"/>
    <property type="match status" value="1"/>
</dbReference>
<sequence>MANITTRVRDGVTIVDVVGGLGIGEDDSGLRQALDGGATRIVLNLGGVDFLNSSGINVLASSRTAVSARGGTLKLVSLQPKVQEVLAIARLGTVFEVFDSEDEAVKSFA</sequence>
<protein>
    <recommendedName>
        <fullName evidence="2">Anti-sigma factor antagonist</fullName>
    </recommendedName>
</protein>
<comment type="similarity">
    <text evidence="1 2">Belongs to the anti-sigma-factor antagonist family.</text>
</comment>
<dbReference type="NCBIfam" id="TIGR00377">
    <property type="entry name" value="ant_ant_sig"/>
    <property type="match status" value="1"/>
</dbReference>
<dbReference type="PANTHER" id="PTHR33495:SF2">
    <property type="entry name" value="ANTI-SIGMA FACTOR ANTAGONIST TM_1081-RELATED"/>
    <property type="match status" value="1"/>
</dbReference>
<dbReference type="Proteomes" id="UP001262410">
    <property type="component" value="Unassembled WGS sequence"/>
</dbReference>
<evidence type="ECO:0000256" key="1">
    <source>
        <dbReference type="ARBA" id="ARBA00009013"/>
    </source>
</evidence>
<evidence type="ECO:0000256" key="2">
    <source>
        <dbReference type="RuleBase" id="RU003749"/>
    </source>
</evidence>
<dbReference type="CDD" id="cd07043">
    <property type="entry name" value="STAS_anti-anti-sigma_factors"/>
    <property type="match status" value="1"/>
</dbReference>
<comment type="caution">
    <text evidence="4">The sequence shown here is derived from an EMBL/GenBank/DDBJ whole genome shotgun (WGS) entry which is preliminary data.</text>
</comment>
<gene>
    <name evidence="4" type="ORF">E9232_001902</name>
</gene>
<evidence type="ECO:0000313" key="5">
    <source>
        <dbReference type="Proteomes" id="UP001262410"/>
    </source>
</evidence>
<reference evidence="4 5" key="1">
    <citation type="submission" date="2023-07" db="EMBL/GenBank/DDBJ databases">
        <title>Sorghum-associated microbial communities from plants grown in Nebraska, USA.</title>
        <authorList>
            <person name="Schachtman D."/>
        </authorList>
    </citation>
    <scope>NUCLEOTIDE SEQUENCE [LARGE SCALE GENOMIC DNA]</scope>
    <source>
        <strain evidence="4 5">584</strain>
    </source>
</reference>
<dbReference type="RefSeq" id="WP_309793678.1">
    <property type="nucleotide sequence ID" value="NZ_JAVDPW010000003.1"/>
</dbReference>
<organism evidence="4 5">
    <name type="scientific">Inquilinus ginsengisoli</name>
    <dbReference type="NCBI Taxonomy" id="363840"/>
    <lineage>
        <taxon>Bacteria</taxon>
        <taxon>Pseudomonadati</taxon>
        <taxon>Pseudomonadota</taxon>
        <taxon>Alphaproteobacteria</taxon>
        <taxon>Rhodospirillales</taxon>
        <taxon>Rhodospirillaceae</taxon>
        <taxon>Inquilinus</taxon>
    </lineage>
</organism>
<name>A0ABU1JL87_9PROT</name>